<organism evidence="2">
    <name type="scientific">Zea mays</name>
    <name type="common">Maize</name>
    <dbReference type="NCBI Taxonomy" id="4577"/>
    <lineage>
        <taxon>Eukaryota</taxon>
        <taxon>Viridiplantae</taxon>
        <taxon>Streptophyta</taxon>
        <taxon>Embryophyta</taxon>
        <taxon>Tracheophyta</taxon>
        <taxon>Spermatophyta</taxon>
        <taxon>Magnoliopsida</taxon>
        <taxon>Liliopsida</taxon>
        <taxon>Poales</taxon>
        <taxon>Poaceae</taxon>
        <taxon>PACMAD clade</taxon>
        <taxon>Panicoideae</taxon>
        <taxon>Andropogonodae</taxon>
        <taxon>Andropogoneae</taxon>
        <taxon>Tripsacinae</taxon>
        <taxon>Zea</taxon>
    </lineage>
</organism>
<sequence>MPAVACFTAASSGSLGLGGRPRPRPDGGDTGAPGSRAFGGRPRPRFGGASGASARK</sequence>
<reference evidence="2" key="1">
    <citation type="journal article" date="2009" name="PLoS Genet.">
        <title>Sequencing, mapping, and analysis of 27,455 maize full-length cDNAs.</title>
        <authorList>
            <person name="Soderlund C."/>
            <person name="Descour A."/>
            <person name="Kudrna D."/>
            <person name="Bomhoff M."/>
            <person name="Boyd L."/>
            <person name="Currie J."/>
            <person name="Angelova A."/>
            <person name="Collura K."/>
            <person name="Wissotski M."/>
            <person name="Ashley E."/>
            <person name="Morrow D."/>
            <person name="Fernandes J."/>
            <person name="Walbot V."/>
            <person name="Yu Y."/>
        </authorList>
    </citation>
    <scope>NUCLEOTIDE SEQUENCE</scope>
    <source>
        <strain evidence="2">B73</strain>
    </source>
</reference>
<feature type="compositionally biased region" description="Low complexity" evidence="1">
    <location>
        <begin position="32"/>
        <end position="47"/>
    </location>
</feature>
<dbReference type="EMBL" id="BT087025">
    <property type="protein sequence ID" value="ACR37378.1"/>
    <property type="molecule type" value="mRNA"/>
</dbReference>
<dbReference type="AlphaFoldDB" id="C4J878"/>
<accession>C4J878</accession>
<reference evidence="2" key="2">
    <citation type="submission" date="2012-06" db="EMBL/GenBank/DDBJ databases">
        <authorList>
            <person name="Yu Y."/>
            <person name="Currie J."/>
            <person name="Lomeli R."/>
            <person name="Angelova A."/>
            <person name="Collura K."/>
            <person name="Wissotski M."/>
            <person name="Campos D."/>
            <person name="Kudrna D."/>
            <person name="Golser W."/>
            <person name="Ashely E."/>
            <person name="Descour A."/>
            <person name="Fernandes J."/>
            <person name="Soderlund C."/>
            <person name="Walbot V."/>
        </authorList>
    </citation>
    <scope>NUCLEOTIDE SEQUENCE</scope>
    <source>
        <strain evidence="2">B73</strain>
    </source>
</reference>
<proteinExistence type="evidence at transcript level"/>
<protein>
    <submittedName>
        <fullName evidence="2">Uncharacterized protein</fullName>
    </submittedName>
</protein>
<feature type="region of interest" description="Disordered" evidence="1">
    <location>
        <begin position="1"/>
        <end position="56"/>
    </location>
</feature>
<name>C4J878_MAIZE</name>
<evidence type="ECO:0000256" key="1">
    <source>
        <dbReference type="SAM" id="MobiDB-lite"/>
    </source>
</evidence>
<evidence type="ECO:0000313" key="2">
    <source>
        <dbReference type="EMBL" id="ACR37378.1"/>
    </source>
</evidence>